<comment type="similarity">
    <text evidence="2">Belongs to the methyl-accepting chemotaxis (MCP) protein family.</text>
</comment>
<proteinExistence type="inferred from homology"/>
<dbReference type="PROSITE" id="PS50885">
    <property type="entry name" value="HAMP"/>
    <property type="match status" value="1"/>
</dbReference>
<dbReference type="GO" id="GO:0007165">
    <property type="term" value="P:signal transduction"/>
    <property type="evidence" value="ECO:0007669"/>
    <property type="project" value="UniProtKB-KW"/>
</dbReference>
<organism evidence="6 7">
    <name type="scientific">Cystobacter fuscus</name>
    <dbReference type="NCBI Taxonomy" id="43"/>
    <lineage>
        <taxon>Bacteria</taxon>
        <taxon>Pseudomonadati</taxon>
        <taxon>Myxococcota</taxon>
        <taxon>Myxococcia</taxon>
        <taxon>Myxococcales</taxon>
        <taxon>Cystobacterineae</taxon>
        <taxon>Archangiaceae</taxon>
        <taxon>Cystobacter</taxon>
    </lineage>
</organism>
<dbReference type="SUPFAM" id="SSF58104">
    <property type="entry name" value="Methyl-accepting chemotaxis protein (MCP) signaling domain"/>
    <property type="match status" value="1"/>
</dbReference>
<dbReference type="RefSeq" id="WP_095987874.1">
    <property type="nucleotide sequence ID" value="NZ_CP022098.1"/>
</dbReference>
<dbReference type="CDD" id="cd06225">
    <property type="entry name" value="HAMP"/>
    <property type="match status" value="1"/>
</dbReference>
<dbReference type="PROSITE" id="PS50111">
    <property type="entry name" value="CHEMOTAXIS_TRANSDUC_2"/>
    <property type="match status" value="1"/>
</dbReference>
<evidence type="ECO:0000259" key="4">
    <source>
        <dbReference type="PROSITE" id="PS50111"/>
    </source>
</evidence>
<dbReference type="Pfam" id="PF00672">
    <property type="entry name" value="HAMP"/>
    <property type="match status" value="1"/>
</dbReference>
<protein>
    <recommendedName>
        <fullName evidence="8">Methyl-accepting chemotaxis protein</fullName>
    </recommendedName>
</protein>
<sequence>MSSLRRLTVHHKLSLLLVIILAVFVTSHAVQESTLDRFQVGGPVHQQLKLQAETYDTVQALLGELHAARAVLHLMLAPSSEDGARQLVRQWEEIAAGVDVRFERALSVTDAPDARLYVEDARVAWEGYARAVRTRVFAVSEAERSRVLANFLEGAHTRRYARLAELLEAAANSLRLRSSELELEVARTLRRARWGLAAVDGGLGLFLLVFLAAVGRSITRPLKELMVAARQVEKGDLSLQLATPGEDEIGQLSRILGQMVSQLRELMLAVRQAGQEMAGAVERLASAADEQGRSIERQATAVTRTNAVAEELSHASELAERQVAGVLSTAERADEVGRSGKEVLTGSLRGIQELRGQFEAIARHVVELAEHSVKVSTLTETVRDLAEQSHVLALSAGIEAARAGPEGQGFRVVAVEIRSLADRSVKETVAVREQLRRSSRAMRDTVAITARGRARMEAELEQVRTGGERLEELTRMLQESSISLRSIVQVVKQQHEGLGQIFSAVNELSRTTDKAVVSVAAMRQSAEQLRGTTARLTEALSGFRL</sequence>
<dbReference type="Gene3D" id="1.10.287.950">
    <property type="entry name" value="Methyl-accepting chemotaxis protein"/>
    <property type="match status" value="1"/>
</dbReference>
<dbReference type="PANTHER" id="PTHR32089">
    <property type="entry name" value="METHYL-ACCEPTING CHEMOTAXIS PROTEIN MCPB"/>
    <property type="match status" value="1"/>
</dbReference>
<feature type="domain" description="HAMP" evidence="5">
    <location>
        <begin position="216"/>
        <end position="268"/>
    </location>
</feature>
<evidence type="ECO:0000259" key="5">
    <source>
        <dbReference type="PROSITE" id="PS50885"/>
    </source>
</evidence>
<evidence type="ECO:0000313" key="6">
    <source>
        <dbReference type="EMBL" id="ATB39906.1"/>
    </source>
</evidence>
<evidence type="ECO:0008006" key="8">
    <source>
        <dbReference type="Google" id="ProtNLM"/>
    </source>
</evidence>
<name>A0A250J9N1_9BACT</name>
<reference evidence="6 7" key="1">
    <citation type="submission" date="2017-06" db="EMBL/GenBank/DDBJ databases">
        <title>Sequencing and comparative analysis of myxobacterial genomes.</title>
        <authorList>
            <person name="Rupp O."/>
            <person name="Goesmann A."/>
            <person name="Sogaard-Andersen L."/>
        </authorList>
    </citation>
    <scope>NUCLEOTIDE SEQUENCE [LARGE SCALE GENOMIC DNA]</scope>
    <source>
        <strain evidence="6 7">DSM 52655</strain>
    </source>
</reference>
<dbReference type="SMART" id="SM00283">
    <property type="entry name" value="MA"/>
    <property type="match status" value="1"/>
</dbReference>
<accession>A0A250J9N1</accession>
<dbReference type="KEGG" id="cfus:CYFUS_005354"/>
<dbReference type="InterPro" id="IPR003660">
    <property type="entry name" value="HAMP_dom"/>
</dbReference>
<dbReference type="EMBL" id="CP022098">
    <property type="protein sequence ID" value="ATB39906.1"/>
    <property type="molecule type" value="Genomic_DNA"/>
</dbReference>
<dbReference type="InterPro" id="IPR004089">
    <property type="entry name" value="MCPsignal_dom"/>
</dbReference>
<dbReference type="SMART" id="SM00304">
    <property type="entry name" value="HAMP"/>
    <property type="match status" value="1"/>
</dbReference>
<evidence type="ECO:0000256" key="1">
    <source>
        <dbReference type="ARBA" id="ARBA00023224"/>
    </source>
</evidence>
<dbReference type="Pfam" id="PF00015">
    <property type="entry name" value="MCPsignal"/>
    <property type="match status" value="1"/>
</dbReference>
<evidence type="ECO:0000313" key="7">
    <source>
        <dbReference type="Proteomes" id="UP000217257"/>
    </source>
</evidence>
<evidence type="ECO:0000256" key="3">
    <source>
        <dbReference type="PROSITE-ProRule" id="PRU00284"/>
    </source>
</evidence>
<evidence type="ECO:0000256" key="2">
    <source>
        <dbReference type="ARBA" id="ARBA00029447"/>
    </source>
</evidence>
<dbReference type="Proteomes" id="UP000217257">
    <property type="component" value="Chromosome"/>
</dbReference>
<dbReference type="AlphaFoldDB" id="A0A250J9N1"/>
<feature type="domain" description="Methyl-accepting transducer" evidence="4">
    <location>
        <begin position="273"/>
        <end position="509"/>
    </location>
</feature>
<gene>
    <name evidence="6" type="ORF">CYFUS_005354</name>
</gene>
<dbReference type="PANTHER" id="PTHR32089:SF112">
    <property type="entry name" value="LYSOZYME-LIKE PROTEIN-RELATED"/>
    <property type="match status" value="1"/>
</dbReference>
<dbReference type="GO" id="GO:0016020">
    <property type="term" value="C:membrane"/>
    <property type="evidence" value="ECO:0007669"/>
    <property type="project" value="InterPro"/>
</dbReference>
<keyword evidence="1 3" id="KW-0807">Transducer</keyword>